<proteinExistence type="predicted"/>
<reference evidence="1" key="1">
    <citation type="submission" date="2018-05" db="EMBL/GenBank/DDBJ databases">
        <authorList>
            <person name="Lanie J.A."/>
            <person name="Ng W.-L."/>
            <person name="Kazmierczak K.M."/>
            <person name="Andrzejewski T.M."/>
            <person name="Davidsen T.M."/>
            <person name="Wayne K.J."/>
            <person name="Tettelin H."/>
            <person name="Glass J.I."/>
            <person name="Rusch D."/>
            <person name="Podicherti R."/>
            <person name="Tsui H.-C.T."/>
            <person name="Winkler M.E."/>
        </authorList>
    </citation>
    <scope>NUCLEOTIDE SEQUENCE</scope>
</reference>
<organism evidence="1">
    <name type="scientific">marine metagenome</name>
    <dbReference type="NCBI Taxonomy" id="408172"/>
    <lineage>
        <taxon>unclassified sequences</taxon>
        <taxon>metagenomes</taxon>
        <taxon>ecological metagenomes</taxon>
    </lineage>
</organism>
<accession>A0A382HQ24</accession>
<name>A0A382HQ24_9ZZZZ</name>
<dbReference type="EMBL" id="UINC01062204">
    <property type="protein sequence ID" value="SVB88591.1"/>
    <property type="molecule type" value="Genomic_DNA"/>
</dbReference>
<sequence>MIGQLSPLDDPISPPITSAFPLALHGWPAIPFRLTS</sequence>
<feature type="non-terminal residue" evidence="1">
    <location>
        <position position="36"/>
    </location>
</feature>
<dbReference type="AlphaFoldDB" id="A0A382HQ24"/>
<protein>
    <submittedName>
        <fullName evidence="1">Uncharacterized protein</fullName>
    </submittedName>
</protein>
<gene>
    <name evidence="1" type="ORF">METZ01_LOCUS241445</name>
</gene>
<evidence type="ECO:0000313" key="1">
    <source>
        <dbReference type="EMBL" id="SVB88591.1"/>
    </source>
</evidence>